<dbReference type="RefSeq" id="WP_061918791.1">
    <property type="nucleotide sequence ID" value="NZ_DF967971.1"/>
</dbReference>
<accession>A0A0P6X543</accession>
<sequence>MPYLIDGHNLIPRIGGLRLDNPDDEQRLIRLLQAFAATRRQKIEVFFDRAMLGRAGPQTFGQVTAYFVVRGSSADAAIAARLKQLGNSAAGWTVVSSDHEVQAAARRSRARFVSSEEFAAQLINSQRRPPQEEKPQPSAAEVDEMLRLFRKKGGRKSD</sequence>
<proteinExistence type="predicted"/>
<evidence type="ECO:0000313" key="3">
    <source>
        <dbReference type="Proteomes" id="UP000050514"/>
    </source>
</evidence>
<reference evidence="2 3" key="1">
    <citation type="submission" date="2015-07" db="EMBL/GenBank/DDBJ databases">
        <title>Draft genome of Bellilinea caldifistulae DSM 17877.</title>
        <authorList>
            <person name="Hemp J."/>
            <person name="Ward L.M."/>
            <person name="Pace L.A."/>
            <person name="Fischer W.W."/>
        </authorList>
    </citation>
    <scope>NUCLEOTIDE SEQUENCE [LARGE SCALE GENOMIC DNA]</scope>
    <source>
        <strain evidence="2 3">GOMI-1</strain>
    </source>
</reference>
<dbReference type="EMBL" id="LGHJ01000017">
    <property type="protein sequence ID" value="KPL74521.1"/>
    <property type="molecule type" value="Genomic_DNA"/>
</dbReference>
<keyword evidence="3" id="KW-1185">Reference proteome</keyword>
<evidence type="ECO:0008006" key="4">
    <source>
        <dbReference type="Google" id="ProtNLM"/>
    </source>
</evidence>
<dbReference type="AlphaFoldDB" id="A0A0P6X543"/>
<dbReference type="Pfam" id="PF05991">
    <property type="entry name" value="NYN_YacP"/>
    <property type="match status" value="1"/>
</dbReference>
<dbReference type="InterPro" id="IPR010298">
    <property type="entry name" value="YacP-like"/>
</dbReference>
<evidence type="ECO:0000313" key="2">
    <source>
        <dbReference type="EMBL" id="KPL74521.1"/>
    </source>
</evidence>
<organism evidence="2 3">
    <name type="scientific">Bellilinea caldifistulae</name>
    <dbReference type="NCBI Taxonomy" id="360411"/>
    <lineage>
        <taxon>Bacteria</taxon>
        <taxon>Bacillati</taxon>
        <taxon>Chloroflexota</taxon>
        <taxon>Anaerolineae</taxon>
        <taxon>Anaerolineales</taxon>
        <taxon>Anaerolineaceae</taxon>
        <taxon>Bellilinea</taxon>
    </lineage>
</organism>
<dbReference type="STRING" id="360411.AC812_12025"/>
<feature type="region of interest" description="Disordered" evidence="1">
    <location>
        <begin position="123"/>
        <end position="143"/>
    </location>
</feature>
<evidence type="ECO:0000256" key="1">
    <source>
        <dbReference type="SAM" id="MobiDB-lite"/>
    </source>
</evidence>
<protein>
    <recommendedName>
        <fullName evidence="4">NYN domain-containing protein</fullName>
    </recommendedName>
</protein>
<dbReference type="OrthoDB" id="164128at2"/>
<name>A0A0P6X543_9CHLR</name>
<dbReference type="Proteomes" id="UP000050514">
    <property type="component" value="Unassembled WGS sequence"/>
</dbReference>
<gene>
    <name evidence="2" type="ORF">AC812_12025</name>
</gene>
<comment type="caution">
    <text evidence="2">The sequence shown here is derived from an EMBL/GenBank/DDBJ whole genome shotgun (WGS) entry which is preliminary data.</text>
</comment>